<proteinExistence type="predicted"/>
<feature type="coiled-coil region" evidence="1">
    <location>
        <begin position="121"/>
        <end position="148"/>
    </location>
</feature>
<name>A0AAV7WC25_PLEWA</name>
<dbReference type="EMBL" id="JANPWB010000002">
    <property type="protein sequence ID" value="KAJ1210136.1"/>
    <property type="molecule type" value="Genomic_DNA"/>
</dbReference>
<evidence type="ECO:0000256" key="1">
    <source>
        <dbReference type="SAM" id="Coils"/>
    </source>
</evidence>
<reference evidence="2" key="1">
    <citation type="journal article" date="2022" name="bioRxiv">
        <title>Sequencing and chromosome-scale assembly of the giantPleurodeles waltlgenome.</title>
        <authorList>
            <person name="Brown T."/>
            <person name="Elewa A."/>
            <person name="Iarovenko S."/>
            <person name="Subramanian E."/>
            <person name="Araus A.J."/>
            <person name="Petzold A."/>
            <person name="Susuki M."/>
            <person name="Suzuki K.-i.T."/>
            <person name="Hayashi T."/>
            <person name="Toyoda A."/>
            <person name="Oliveira C."/>
            <person name="Osipova E."/>
            <person name="Leigh N.D."/>
            <person name="Simon A."/>
            <person name="Yun M.H."/>
        </authorList>
    </citation>
    <scope>NUCLEOTIDE SEQUENCE</scope>
    <source>
        <strain evidence="2">20211129_DDA</strain>
        <tissue evidence="2">Liver</tissue>
    </source>
</reference>
<protein>
    <submittedName>
        <fullName evidence="2">Uncharacterized protein</fullName>
    </submittedName>
</protein>
<sequence length="192" mass="21133">MLNETLGKECVEGEQVDLSSLSPSFTLPLSVKEGGVPDLRISTQGQDSLNIGGDIPLQQKNITLEKTTEDLLESKQELLVETNIVPAQPPSLESLLHSLSNEVRQGFLVSQTNQKGIQEVCEALATKMDLLTQQTQILEKQVIQLNEAVDKNTSEIEVLKTMGNQKAERLEILENNTRRNNIKIMTVPEGAG</sequence>
<evidence type="ECO:0000313" key="2">
    <source>
        <dbReference type="EMBL" id="KAJ1210136.1"/>
    </source>
</evidence>
<accession>A0AAV7WC25</accession>
<keyword evidence="3" id="KW-1185">Reference proteome</keyword>
<evidence type="ECO:0000313" key="3">
    <source>
        <dbReference type="Proteomes" id="UP001066276"/>
    </source>
</evidence>
<gene>
    <name evidence="2" type="ORF">NDU88_005504</name>
</gene>
<dbReference type="Proteomes" id="UP001066276">
    <property type="component" value="Chromosome 1_2"/>
</dbReference>
<dbReference type="AlphaFoldDB" id="A0AAV7WC25"/>
<keyword evidence="1" id="KW-0175">Coiled coil</keyword>
<comment type="caution">
    <text evidence="2">The sequence shown here is derived from an EMBL/GenBank/DDBJ whole genome shotgun (WGS) entry which is preliminary data.</text>
</comment>
<organism evidence="2 3">
    <name type="scientific">Pleurodeles waltl</name>
    <name type="common">Iberian ribbed newt</name>
    <dbReference type="NCBI Taxonomy" id="8319"/>
    <lineage>
        <taxon>Eukaryota</taxon>
        <taxon>Metazoa</taxon>
        <taxon>Chordata</taxon>
        <taxon>Craniata</taxon>
        <taxon>Vertebrata</taxon>
        <taxon>Euteleostomi</taxon>
        <taxon>Amphibia</taxon>
        <taxon>Batrachia</taxon>
        <taxon>Caudata</taxon>
        <taxon>Salamandroidea</taxon>
        <taxon>Salamandridae</taxon>
        <taxon>Pleurodelinae</taxon>
        <taxon>Pleurodeles</taxon>
    </lineage>
</organism>